<proteinExistence type="predicted"/>
<comment type="caution">
    <text evidence="1">The sequence shown here is derived from an EMBL/GenBank/DDBJ whole genome shotgun (WGS) entry which is preliminary data.</text>
</comment>
<evidence type="ECO:0000313" key="1">
    <source>
        <dbReference type="EMBL" id="EAK5102726.1"/>
    </source>
</evidence>
<protein>
    <submittedName>
        <fullName evidence="1">Uncharacterized protein</fullName>
    </submittedName>
</protein>
<organism evidence="1 2">
    <name type="scientific">Campylobacter coli</name>
    <dbReference type="NCBI Taxonomy" id="195"/>
    <lineage>
        <taxon>Bacteria</taxon>
        <taxon>Pseudomonadati</taxon>
        <taxon>Campylobacterota</taxon>
        <taxon>Epsilonproteobacteria</taxon>
        <taxon>Campylobacterales</taxon>
        <taxon>Campylobacteraceae</taxon>
        <taxon>Campylobacter</taxon>
    </lineage>
</organism>
<reference evidence="1 2" key="1">
    <citation type="submission" date="2018-05" db="EMBL/GenBank/DDBJ databases">
        <authorList>
            <consortium name="NARMS: The National Antimicrobial Resistance Monitoring System"/>
        </authorList>
    </citation>
    <scope>NUCLEOTIDE SEQUENCE [LARGE SCALE GENOMIC DNA]</scope>
    <source>
        <strain evidence="1 2">FSIS1711007</strain>
    </source>
</reference>
<dbReference type="Proteomes" id="UP000409545">
    <property type="component" value="Unassembled WGS sequence"/>
</dbReference>
<name>A0A400IUM5_CAMCO</name>
<dbReference type="RefSeq" id="WP_002788580.1">
    <property type="nucleotide sequence ID" value="NZ_CATQGJ010000004.1"/>
</dbReference>
<accession>A0A400IUM5</accession>
<gene>
    <name evidence="1" type="ORF">B9Q54_00300</name>
</gene>
<evidence type="ECO:0000313" key="2">
    <source>
        <dbReference type="Proteomes" id="UP000409545"/>
    </source>
</evidence>
<dbReference type="EMBL" id="AACGUZ010000001">
    <property type="protein sequence ID" value="EAK5102726.1"/>
    <property type="molecule type" value="Genomic_DNA"/>
</dbReference>
<dbReference type="AlphaFoldDB" id="A0A400IUM5"/>
<sequence>MKQAIKQKLGVSSITEAGLKLNLAHNVLNSWLSNNLTNAKVEIALLKLGLREDERLIKRIEKLKSEYKKNEIRKQAYEKSMKEIKALLEEIEAA</sequence>